<evidence type="ECO:0000259" key="2">
    <source>
        <dbReference type="Pfam" id="PF04073"/>
    </source>
</evidence>
<comment type="similarity">
    <text evidence="1">Belongs to the PRORSD1 family.</text>
</comment>
<dbReference type="CDD" id="cd04335">
    <property type="entry name" value="PrdX_deacylase"/>
    <property type="match status" value="1"/>
</dbReference>
<protein>
    <submittedName>
        <fullName evidence="3">Prolyl-tRNA synthetase associated domain-containing protein</fullName>
    </submittedName>
</protein>
<dbReference type="Proteomes" id="UP001187221">
    <property type="component" value="Unassembled WGS sequence"/>
</dbReference>
<dbReference type="InterPro" id="IPR036754">
    <property type="entry name" value="YbaK/aa-tRNA-synt-asso_dom_sf"/>
</dbReference>
<dbReference type="InterPro" id="IPR040285">
    <property type="entry name" value="ProX/PRXD1"/>
</dbReference>
<dbReference type="PANTHER" id="PTHR31423:SF3">
    <property type="entry name" value="PROLYL-TRNA SYNTHETASE ASSOCIATED DOMAIN-CONTAINING PROTEIN 1-RELATED"/>
    <property type="match status" value="1"/>
</dbReference>
<dbReference type="PANTHER" id="PTHR31423">
    <property type="entry name" value="YBAK DOMAIN-CONTAINING PROTEIN"/>
    <property type="match status" value="1"/>
</dbReference>
<feature type="domain" description="YbaK/aminoacyl-tRNA synthetase-associated" evidence="2">
    <location>
        <begin position="22"/>
        <end position="146"/>
    </location>
</feature>
<keyword evidence="4" id="KW-1185">Reference proteome</keyword>
<reference evidence="3 4" key="1">
    <citation type="submission" date="2023-06" db="EMBL/GenBank/DDBJ databases">
        <title>Draft genome sequence of Novosphingobium sp. strain IK01.</title>
        <authorList>
            <person name="Hatamoto M."/>
            <person name="Ikarashi T."/>
            <person name="Yamaguchi T."/>
        </authorList>
    </citation>
    <scope>NUCLEOTIDE SEQUENCE [LARGE SCALE GENOMIC DNA]</scope>
    <source>
        <strain evidence="3 4">IK01</strain>
    </source>
</reference>
<dbReference type="SUPFAM" id="SSF55826">
    <property type="entry name" value="YbaK/ProRS associated domain"/>
    <property type="match status" value="1"/>
</dbReference>
<comment type="caution">
    <text evidence="3">The sequence shown here is derived from an EMBL/GenBank/DDBJ whole genome shotgun (WGS) entry which is preliminary data.</text>
</comment>
<evidence type="ECO:0000313" key="3">
    <source>
        <dbReference type="EMBL" id="GMM59467.1"/>
    </source>
</evidence>
<dbReference type="Pfam" id="PF04073">
    <property type="entry name" value="tRNA_edit"/>
    <property type="match status" value="1"/>
</dbReference>
<dbReference type="Gene3D" id="3.90.960.10">
    <property type="entry name" value="YbaK/aminoacyl-tRNA synthetase-associated domain"/>
    <property type="match status" value="1"/>
</dbReference>
<accession>A0ABQ6P3M5</accession>
<name>A0ABQ6P3M5_9SPHN</name>
<gene>
    <name evidence="3" type="ORF">NUTIK01_02440</name>
</gene>
<dbReference type="InterPro" id="IPR007214">
    <property type="entry name" value="YbaK/aa-tRNA-synth-assoc-dom"/>
</dbReference>
<organism evidence="3 4">
    <name type="scientific">Novosphingobium pituita</name>
    <dbReference type="NCBI Taxonomy" id="3056842"/>
    <lineage>
        <taxon>Bacteria</taxon>
        <taxon>Pseudomonadati</taxon>
        <taxon>Pseudomonadota</taxon>
        <taxon>Alphaproteobacteria</taxon>
        <taxon>Sphingomonadales</taxon>
        <taxon>Sphingomonadaceae</taxon>
        <taxon>Novosphingobium</taxon>
    </lineage>
</organism>
<proteinExistence type="inferred from homology"/>
<dbReference type="EMBL" id="BTFW01000001">
    <property type="protein sequence ID" value="GMM59467.1"/>
    <property type="molecule type" value="Genomic_DNA"/>
</dbReference>
<sequence>MSEARLYSDLSGLGIVWTALEHEAVFTVEESEAIHAALPGSHTKNLFLKNADGSFWLVTVDHAKRVDLKGLAGAVGAKKFSFGKPEDMERLLGVTPGAVTPLAAINDGDGAVRVVLDADLADQEAVHVHPLRNTATIGLSGEALRKALAHWNHPALVAEIPERA</sequence>
<evidence type="ECO:0000313" key="4">
    <source>
        <dbReference type="Proteomes" id="UP001187221"/>
    </source>
</evidence>
<evidence type="ECO:0000256" key="1">
    <source>
        <dbReference type="ARBA" id="ARBA00010201"/>
    </source>
</evidence>
<dbReference type="RefSeq" id="WP_317973323.1">
    <property type="nucleotide sequence ID" value="NZ_BTFW01000001.1"/>
</dbReference>